<dbReference type="GO" id="GO:0000009">
    <property type="term" value="F:alpha-1,6-mannosyltransferase activity"/>
    <property type="evidence" value="ECO:0007669"/>
    <property type="project" value="InterPro"/>
</dbReference>
<evidence type="ECO:0000256" key="1">
    <source>
        <dbReference type="ARBA" id="ARBA00009003"/>
    </source>
</evidence>
<dbReference type="EMBL" id="MU854454">
    <property type="protein sequence ID" value="KAK4035118.1"/>
    <property type="molecule type" value="Genomic_DNA"/>
</dbReference>
<dbReference type="InterPro" id="IPR029044">
    <property type="entry name" value="Nucleotide-diphossugar_trans"/>
</dbReference>
<feature type="compositionally biased region" description="Polar residues" evidence="2">
    <location>
        <begin position="1"/>
        <end position="15"/>
    </location>
</feature>
<dbReference type="InterPro" id="IPR007577">
    <property type="entry name" value="GlycoTrfase_DXD_sugar-bd_CS"/>
</dbReference>
<sequence length="335" mass="36811">MSTRRVSIADRSSSPSPWPNNADAAPATQQPPPETQHGTGGASGSHGDDWRHSTQTPAAHVQPGIPPRIWQILLPKSSSASKDTFVADPKILIVTPSWLAMNTDYTYTLVGQKDEFVRTNFGSDPRISDLLRYLILSAAGGVYTDTDTVALKPIDEWVPAELRDKVAVVVGIEFDRRDGPRWVDISHWVQFCQWTIAAAPGHPVFDKMVARILESLDGLAKAHGVSDFGELKKLGSFGVMNSTGPAAWTDVVFEQLQEFDSSLTDIKNLSYMEKPTLYGDMLVLPIDGFGMGQPHSQSTNDGSIPKDALVRHLFKGAWRGDKRRRAGPAAFREYQ</sequence>
<dbReference type="SUPFAM" id="SSF53448">
    <property type="entry name" value="Nucleotide-diphospho-sugar transferases"/>
    <property type="match status" value="1"/>
</dbReference>
<accession>A0AAN6PB62</accession>
<dbReference type="InterPro" id="IPR039367">
    <property type="entry name" value="Och1-like"/>
</dbReference>
<feature type="region of interest" description="Disordered" evidence="2">
    <location>
        <begin position="1"/>
        <end position="63"/>
    </location>
</feature>
<comment type="similarity">
    <text evidence="1">Belongs to the glycosyltransferase 32 family.</text>
</comment>
<comment type="caution">
    <text evidence="3">The sequence shown here is derived from an EMBL/GenBank/DDBJ whole genome shotgun (WGS) entry which is preliminary data.</text>
</comment>
<dbReference type="Pfam" id="PF04488">
    <property type="entry name" value="Gly_transf_sug"/>
    <property type="match status" value="1"/>
</dbReference>
<dbReference type="GO" id="GO:0006487">
    <property type="term" value="P:protein N-linked glycosylation"/>
    <property type="evidence" value="ECO:0007669"/>
    <property type="project" value="TreeGrafter"/>
</dbReference>
<name>A0AAN6PB62_9PEZI</name>
<gene>
    <name evidence="3" type="ORF">C8A01DRAFT_48621</name>
</gene>
<protein>
    <recommendedName>
        <fullName evidence="5">Initiation-specific alpha-1,6-mannosyltransferase</fullName>
    </recommendedName>
</protein>
<dbReference type="AlphaFoldDB" id="A0AAN6PB62"/>
<dbReference type="Proteomes" id="UP001303115">
    <property type="component" value="Unassembled WGS sequence"/>
</dbReference>
<proteinExistence type="inferred from homology"/>
<keyword evidence="4" id="KW-1185">Reference proteome</keyword>
<evidence type="ECO:0000313" key="4">
    <source>
        <dbReference type="Proteomes" id="UP001303115"/>
    </source>
</evidence>
<dbReference type="PANTHER" id="PTHR31834:SF1">
    <property type="entry name" value="INITIATION-SPECIFIC ALPHA-1,6-MANNOSYLTRANSFERASE"/>
    <property type="match status" value="1"/>
</dbReference>
<dbReference type="GO" id="GO:0000136">
    <property type="term" value="C:mannan polymerase complex"/>
    <property type="evidence" value="ECO:0007669"/>
    <property type="project" value="TreeGrafter"/>
</dbReference>
<dbReference type="Gene3D" id="3.90.550.20">
    <property type="match status" value="1"/>
</dbReference>
<dbReference type="PANTHER" id="PTHR31834">
    <property type="entry name" value="INITIATION-SPECIFIC ALPHA-1,6-MANNOSYLTRANSFERASE"/>
    <property type="match status" value="1"/>
</dbReference>
<reference evidence="4" key="1">
    <citation type="journal article" date="2023" name="Mol. Phylogenet. Evol.">
        <title>Genome-scale phylogeny and comparative genomics of the fungal order Sordariales.</title>
        <authorList>
            <person name="Hensen N."/>
            <person name="Bonometti L."/>
            <person name="Westerberg I."/>
            <person name="Brannstrom I.O."/>
            <person name="Guillou S."/>
            <person name="Cros-Aarteil S."/>
            <person name="Calhoun S."/>
            <person name="Haridas S."/>
            <person name="Kuo A."/>
            <person name="Mondo S."/>
            <person name="Pangilinan J."/>
            <person name="Riley R."/>
            <person name="LaButti K."/>
            <person name="Andreopoulos B."/>
            <person name="Lipzen A."/>
            <person name="Chen C."/>
            <person name="Yan M."/>
            <person name="Daum C."/>
            <person name="Ng V."/>
            <person name="Clum A."/>
            <person name="Steindorff A."/>
            <person name="Ohm R.A."/>
            <person name="Martin F."/>
            <person name="Silar P."/>
            <person name="Natvig D.O."/>
            <person name="Lalanne C."/>
            <person name="Gautier V."/>
            <person name="Ament-Velasquez S.L."/>
            <person name="Kruys A."/>
            <person name="Hutchinson M.I."/>
            <person name="Powell A.J."/>
            <person name="Barry K."/>
            <person name="Miller A.N."/>
            <person name="Grigoriev I.V."/>
            <person name="Debuchy R."/>
            <person name="Gladieux P."/>
            <person name="Hiltunen Thoren M."/>
            <person name="Johannesson H."/>
        </authorList>
    </citation>
    <scope>NUCLEOTIDE SEQUENCE [LARGE SCALE GENOMIC DNA]</scope>
    <source>
        <strain evidence="4">CBS 284.82</strain>
    </source>
</reference>
<evidence type="ECO:0000256" key="2">
    <source>
        <dbReference type="SAM" id="MobiDB-lite"/>
    </source>
</evidence>
<feature type="compositionally biased region" description="Low complexity" evidence="2">
    <location>
        <begin position="19"/>
        <end position="28"/>
    </location>
</feature>
<organism evidence="3 4">
    <name type="scientific">Parachaetomium inaequale</name>
    <dbReference type="NCBI Taxonomy" id="2588326"/>
    <lineage>
        <taxon>Eukaryota</taxon>
        <taxon>Fungi</taxon>
        <taxon>Dikarya</taxon>
        <taxon>Ascomycota</taxon>
        <taxon>Pezizomycotina</taxon>
        <taxon>Sordariomycetes</taxon>
        <taxon>Sordariomycetidae</taxon>
        <taxon>Sordariales</taxon>
        <taxon>Chaetomiaceae</taxon>
        <taxon>Parachaetomium</taxon>
    </lineage>
</organism>
<evidence type="ECO:0008006" key="5">
    <source>
        <dbReference type="Google" id="ProtNLM"/>
    </source>
</evidence>
<evidence type="ECO:0000313" key="3">
    <source>
        <dbReference type="EMBL" id="KAK4035118.1"/>
    </source>
</evidence>